<organism evidence="1 2">
    <name type="scientific">Pseudoalteromonas phenolica</name>
    <dbReference type="NCBI Taxonomy" id="161398"/>
    <lineage>
        <taxon>Bacteria</taxon>
        <taxon>Pseudomonadati</taxon>
        <taxon>Pseudomonadota</taxon>
        <taxon>Gammaproteobacteria</taxon>
        <taxon>Alteromonadales</taxon>
        <taxon>Pseudoalteromonadaceae</taxon>
        <taxon>Pseudoalteromonas</taxon>
    </lineage>
</organism>
<dbReference type="AlphaFoldDB" id="A0A4V2EJI7"/>
<protein>
    <submittedName>
        <fullName evidence="1">Uncharacterized protein</fullName>
    </submittedName>
</protein>
<sequence length="115" mass="13153">MKPEKFVDEIFLRTVNDNVTSYAEMLENLPRDEVKDPYWSELLAFYDKSNDNERKLILKLMRQVSQDSVASLLSIIDGVGYSELDSDLQLKDSSGKQLQGDLADLFIEKSEQSSI</sequence>
<evidence type="ECO:0000313" key="1">
    <source>
        <dbReference type="EMBL" id="RZQ52488.1"/>
    </source>
</evidence>
<name>A0A4V2EJI7_9GAMM</name>
<evidence type="ECO:0000313" key="2">
    <source>
        <dbReference type="Proteomes" id="UP000291338"/>
    </source>
</evidence>
<proteinExistence type="predicted"/>
<accession>A0A4V2EJI7</accession>
<gene>
    <name evidence="1" type="ORF">C1E23_13980</name>
</gene>
<dbReference type="RefSeq" id="WP_130256161.1">
    <property type="nucleotide sequence ID" value="NZ_PPSX01000053.1"/>
</dbReference>
<comment type="caution">
    <text evidence="1">The sequence shown here is derived from an EMBL/GenBank/DDBJ whole genome shotgun (WGS) entry which is preliminary data.</text>
</comment>
<dbReference type="Proteomes" id="UP000291338">
    <property type="component" value="Unassembled WGS sequence"/>
</dbReference>
<reference evidence="1 2" key="1">
    <citation type="submission" date="2018-01" db="EMBL/GenBank/DDBJ databases">
        <title>Co-occurrence of chitin degradation, pigmentation and bioactivity in marine Pseudoalteromonas.</title>
        <authorList>
            <person name="Paulsen S."/>
            <person name="Gram L."/>
            <person name="Machado H."/>
        </authorList>
    </citation>
    <scope>NUCLEOTIDE SEQUENCE [LARGE SCALE GENOMIC DNA]</scope>
    <source>
        <strain evidence="1 2">S3898</strain>
    </source>
</reference>
<dbReference type="EMBL" id="PPSX01000053">
    <property type="protein sequence ID" value="RZQ52488.1"/>
    <property type="molecule type" value="Genomic_DNA"/>
</dbReference>